<gene>
    <name evidence="4" type="ORF">GCM10011584_15700</name>
</gene>
<organism evidence="4 5">
    <name type="scientific">Nocardioides phosphati</name>
    <dbReference type="NCBI Taxonomy" id="1867775"/>
    <lineage>
        <taxon>Bacteria</taxon>
        <taxon>Bacillati</taxon>
        <taxon>Actinomycetota</taxon>
        <taxon>Actinomycetes</taxon>
        <taxon>Propionibacteriales</taxon>
        <taxon>Nocardioidaceae</taxon>
        <taxon>Nocardioides</taxon>
    </lineage>
</organism>
<dbReference type="Pfam" id="PF00583">
    <property type="entry name" value="Acetyltransf_1"/>
    <property type="match status" value="1"/>
</dbReference>
<dbReference type="CDD" id="cd04301">
    <property type="entry name" value="NAT_SF"/>
    <property type="match status" value="1"/>
</dbReference>
<name>A0ABQ2N987_9ACTN</name>
<dbReference type="InterPro" id="IPR016181">
    <property type="entry name" value="Acyl_CoA_acyltransferase"/>
</dbReference>
<feature type="domain" description="N-acetyltransferase" evidence="3">
    <location>
        <begin position="2"/>
        <end position="154"/>
    </location>
</feature>
<dbReference type="PANTHER" id="PTHR43877">
    <property type="entry name" value="AMINOALKYLPHOSPHONATE N-ACETYLTRANSFERASE-RELATED-RELATED"/>
    <property type="match status" value="1"/>
</dbReference>
<comment type="caution">
    <text evidence="4">The sequence shown here is derived from an EMBL/GenBank/DDBJ whole genome shotgun (WGS) entry which is preliminary data.</text>
</comment>
<keyword evidence="5" id="KW-1185">Reference proteome</keyword>
<dbReference type="Gene3D" id="3.40.630.30">
    <property type="match status" value="1"/>
</dbReference>
<dbReference type="EMBL" id="BMNI01000003">
    <property type="protein sequence ID" value="GGO88517.1"/>
    <property type="molecule type" value="Genomic_DNA"/>
</dbReference>
<dbReference type="InterPro" id="IPR000182">
    <property type="entry name" value="GNAT_dom"/>
</dbReference>
<reference evidence="5" key="1">
    <citation type="journal article" date="2019" name="Int. J. Syst. Evol. Microbiol.">
        <title>The Global Catalogue of Microorganisms (GCM) 10K type strain sequencing project: providing services to taxonomists for standard genome sequencing and annotation.</title>
        <authorList>
            <consortium name="The Broad Institute Genomics Platform"/>
            <consortium name="The Broad Institute Genome Sequencing Center for Infectious Disease"/>
            <person name="Wu L."/>
            <person name="Ma J."/>
        </authorList>
    </citation>
    <scope>NUCLEOTIDE SEQUENCE [LARGE SCALE GENOMIC DNA]</scope>
    <source>
        <strain evidence="5">CGMCC 4.7371</strain>
    </source>
</reference>
<dbReference type="Proteomes" id="UP000655410">
    <property type="component" value="Unassembled WGS sequence"/>
</dbReference>
<keyword evidence="2" id="KW-0012">Acyltransferase</keyword>
<evidence type="ECO:0000313" key="4">
    <source>
        <dbReference type="EMBL" id="GGO88517.1"/>
    </source>
</evidence>
<evidence type="ECO:0000259" key="3">
    <source>
        <dbReference type="PROSITE" id="PS51186"/>
    </source>
</evidence>
<sequence>MHQVRAATTDDAAVLGRMLADFNAEFDAEGQDPEAFVRRFRLLLARDDVLALLAGTDAPAGDPVGFALVTFRPTPYADGPLAQLEELYVRPEARSQGAGAAMLRALRVEASRRDALEILINVDADDADARRFYERHGFSCCDPDSGSTMLCYLGSPEA</sequence>
<accession>A0ABQ2N987</accession>
<dbReference type="SUPFAM" id="SSF55729">
    <property type="entry name" value="Acyl-CoA N-acyltransferases (Nat)"/>
    <property type="match status" value="1"/>
</dbReference>
<dbReference type="InterPro" id="IPR050832">
    <property type="entry name" value="Bact_Acetyltransf"/>
</dbReference>
<keyword evidence="1" id="KW-0808">Transferase</keyword>
<evidence type="ECO:0000313" key="5">
    <source>
        <dbReference type="Proteomes" id="UP000655410"/>
    </source>
</evidence>
<protein>
    <submittedName>
        <fullName evidence="4">N-acetyltransferase</fullName>
    </submittedName>
</protein>
<dbReference type="RefSeq" id="WP_188783457.1">
    <property type="nucleotide sequence ID" value="NZ_BMNI01000003.1"/>
</dbReference>
<proteinExistence type="predicted"/>
<dbReference type="PROSITE" id="PS51186">
    <property type="entry name" value="GNAT"/>
    <property type="match status" value="1"/>
</dbReference>
<evidence type="ECO:0000256" key="1">
    <source>
        <dbReference type="ARBA" id="ARBA00022679"/>
    </source>
</evidence>
<evidence type="ECO:0000256" key="2">
    <source>
        <dbReference type="ARBA" id="ARBA00023315"/>
    </source>
</evidence>